<gene>
    <name evidence="2" type="ORF">ACFOEK_12210</name>
</gene>
<sequence length="104" mass="10462">MAGTETQEDQNFAWDSLWSGLTNVTVAGLGVMQAQAQAEPAPVSKATAVTAVSEATPVVAQVGQNNNGTTVIQPTTSGLMGNKTLLIGGGVAVGALVLVLALRK</sequence>
<keyword evidence="1" id="KW-0472">Membrane</keyword>
<evidence type="ECO:0000313" key="3">
    <source>
        <dbReference type="Proteomes" id="UP001595476"/>
    </source>
</evidence>
<keyword evidence="1" id="KW-1133">Transmembrane helix</keyword>
<reference evidence="3" key="1">
    <citation type="journal article" date="2019" name="Int. J. Syst. Evol. Microbiol.">
        <title>The Global Catalogue of Microorganisms (GCM) 10K type strain sequencing project: providing services to taxonomists for standard genome sequencing and annotation.</title>
        <authorList>
            <consortium name="The Broad Institute Genomics Platform"/>
            <consortium name="The Broad Institute Genome Sequencing Center for Infectious Disease"/>
            <person name="Wu L."/>
            <person name="Ma J."/>
        </authorList>
    </citation>
    <scope>NUCLEOTIDE SEQUENCE [LARGE SCALE GENOMIC DNA]</scope>
    <source>
        <strain evidence="3">KCTC 52438</strain>
    </source>
</reference>
<evidence type="ECO:0000313" key="2">
    <source>
        <dbReference type="EMBL" id="MFC3151794.1"/>
    </source>
</evidence>
<organism evidence="2 3">
    <name type="scientific">Litoribrevibacter euphylliae</name>
    <dbReference type="NCBI Taxonomy" id="1834034"/>
    <lineage>
        <taxon>Bacteria</taxon>
        <taxon>Pseudomonadati</taxon>
        <taxon>Pseudomonadota</taxon>
        <taxon>Gammaproteobacteria</taxon>
        <taxon>Oceanospirillales</taxon>
        <taxon>Oceanospirillaceae</taxon>
        <taxon>Litoribrevibacter</taxon>
    </lineage>
</organism>
<name>A0ABV7HGE6_9GAMM</name>
<accession>A0ABV7HGE6</accession>
<dbReference type="Proteomes" id="UP001595476">
    <property type="component" value="Unassembled WGS sequence"/>
</dbReference>
<evidence type="ECO:0008006" key="4">
    <source>
        <dbReference type="Google" id="ProtNLM"/>
    </source>
</evidence>
<keyword evidence="1" id="KW-0812">Transmembrane</keyword>
<dbReference type="EMBL" id="JBHRSZ010000004">
    <property type="protein sequence ID" value="MFC3151794.1"/>
    <property type="molecule type" value="Genomic_DNA"/>
</dbReference>
<dbReference type="RefSeq" id="WP_386721226.1">
    <property type="nucleotide sequence ID" value="NZ_JBHRSZ010000004.1"/>
</dbReference>
<protein>
    <recommendedName>
        <fullName evidence="4">LPXTG cell wall anchor domain-containing protein</fullName>
    </recommendedName>
</protein>
<feature type="transmembrane region" description="Helical" evidence="1">
    <location>
        <begin position="84"/>
        <end position="102"/>
    </location>
</feature>
<evidence type="ECO:0000256" key="1">
    <source>
        <dbReference type="SAM" id="Phobius"/>
    </source>
</evidence>
<proteinExistence type="predicted"/>
<comment type="caution">
    <text evidence="2">The sequence shown here is derived from an EMBL/GenBank/DDBJ whole genome shotgun (WGS) entry which is preliminary data.</text>
</comment>
<keyword evidence="3" id="KW-1185">Reference proteome</keyword>